<evidence type="ECO:0008006" key="4">
    <source>
        <dbReference type="Google" id="ProtNLM"/>
    </source>
</evidence>
<feature type="chain" id="PRO_5045734765" description="Transporter" evidence="1">
    <location>
        <begin position="18"/>
        <end position="300"/>
    </location>
</feature>
<accession>A0ABW8SWM9</accession>
<protein>
    <recommendedName>
        <fullName evidence="4">Transporter</fullName>
    </recommendedName>
</protein>
<evidence type="ECO:0000313" key="2">
    <source>
        <dbReference type="EMBL" id="MFL0206518.1"/>
    </source>
</evidence>
<keyword evidence="1" id="KW-0732">Signal</keyword>
<gene>
    <name evidence="2" type="ORF">V7S74_07165</name>
</gene>
<feature type="signal peptide" evidence="1">
    <location>
        <begin position="1"/>
        <end position="17"/>
    </location>
</feature>
<dbReference type="Proteomes" id="UP001623559">
    <property type="component" value="Unassembled WGS sequence"/>
</dbReference>
<comment type="caution">
    <text evidence="2">The sequence shown here is derived from an EMBL/GenBank/DDBJ whole genome shotgun (WGS) entry which is preliminary data.</text>
</comment>
<sequence length="300" mass="33345">MKKIVLLILFAFPSVGCDLCGCANSNSFLGLMPASNRGFIGVRYRQQSFESHLNSPVLKTRESFQSTEVWGRFYPINKVQVMAILPYSTHTQNQIAQQNTVQIAGLSDPTLFVHYNLLNTLLDSTMHEVNQSLLVGMGVKPPLGKFRYEEANPSQVANANFQLGTGSTDVLWNALYNVRYNEWGVNADAQFRLPGKNPDSYRFGARSSLASTFFYAYGRGHKVTLMPYVSSTLEYAAKDVRSGLVQENTGGSVHWLGIGLEAFSKRFVMGANYAKPATQHLSGGELKAIDRFSIHFSYLL</sequence>
<name>A0ABW8SWM9_9BACT</name>
<dbReference type="EMBL" id="JBEWZG010000002">
    <property type="protein sequence ID" value="MFL0206518.1"/>
    <property type="molecule type" value="Genomic_DNA"/>
</dbReference>
<reference evidence="2 3" key="1">
    <citation type="submission" date="2024-07" db="EMBL/GenBank/DDBJ databases">
        <authorList>
            <person name="Pitt A."/>
            <person name="Hahn M.W."/>
        </authorList>
    </citation>
    <scope>NUCLEOTIDE SEQUENCE [LARGE SCALE GENOMIC DNA]</scope>
    <source>
        <strain evidence="2 3">2-AUSEE-184A6</strain>
    </source>
</reference>
<evidence type="ECO:0000313" key="3">
    <source>
        <dbReference type="Proteomes" id="UP001623559"/>
    </source>
</evidence>
<dbReference type="RefSeq" id="WP_406778093.1">
    <property type="nucleotide sequence ID" value="NZ_JBEWZG010000002.1"/>
</dbReference>
<proteinExistence type="predicted"/>
<organism evidence="2 3">
    <name type="scientific">Aquirufa novilacunae</name>
    <dbReference type="NCBI Taxonomy" id="3139305"/>
    <lineage>
        <taxon>Bacteria</taxon>
        <taxon>Pseudomonadati</taxon>
        <taxon>Bacteroidota</taxon>
        <taxon>Cytophagia</taxon>
        <taxon>Cytophagales</taxon>
        <taxon>Flectobacillaceae</taxon>
        <taxon>Aquirufa</taxon>
    </lineage>
</organism>
<evidence type="ECO:0000256" key="1">
    <source>
        <dbReference type="SAM" id="SignalP"/>
    </source>
</evidence>